<protein>
    <recommendedName>
        <fullName evidence="4">RNA-directed DNA polymerase from mobile element jockey-like</fullName>
    </recommendedName>
</protein>
<name>A0A3M7PNL9_BRAPC</name>
<gene>
    <name evidence="2" type="ORF">BpHYR1_033116</name>
</gene>
<evidence type="ECO:0000313" key="2">
    <source>
        <dbReference type="EMBL" id="RNA00579.1"/>
    </source>
</evidence>
<dbReference type="Proteomes" id="UP000276133">
    <property type="component" value="Unassembled WGS sequence"/>
</dbReference>
<sequence length="161" mass="18726">MQRHNLEHIIGAGAILNLAHVKFNLTCVACTKTRFGKISPKIRQLDMPVHKKFFFDIYGYINLLMDQFILILTVILKIKLIIQLIKDYISDIQISNSKHSSYSALLADELVAIFYFKKTGKITKVIEKYPSKPMNWLSVWRLKMNASRCVILFFQEMVEVD</sequence>
<organism evidence="2 3">
    <name type="scientific">Brachionus plicatilis</name>
    <name type="common">Marine rotifer</name>
    <name type="synonym">Brachionus muelleri</name>
    <dbReference type="NCBI Taxonomy" id="10195"/>
    <lineage>
        <taxon>Eukaryota</taxon>
        <taxon>Metazoa</taxon>
        <taxon>Spiralia</taxon>
        <taxon>Gnathifera</taxon>
        <taxon>Rotifera</taxon>
        <taxon>Eurotatoria</taxon>
        <taxon>Monogononta</taxon>
        <taxon>Pseudotrocha</taxon>
        <taxon>Ploima</taxon>
        <taxon>Brachionidae</taxon>
        <taxon>Brachionus</taxon>
    </lineage>
</organism>
<evidence type="ECO:0000313" key="3">
    <source>
        <dbReference type="Proteomes" id="UP000276133"/>
    </source>
</evidence>
<feature type="transmembrane region" description="Helical" evidence="1">
    <location>
        <begin position="57"/>
        <end position="76"/>
    </location>
</feature>
<dbReference type="EMBL" id="REGN01009685">
    <property type="protein sequence ID" value="RNA00579.1"/>
    <property type="molecule type" value="Genomic_DNA"/>
</dbReference>
<keyword evidence="3" id="KW-1185">Reference proteome</keyword>
<dbReference type="AlphaFoldDB" id="A0A3M7PNL9"/>
<accession>A0A3M7PNL9</accession>
<evidence type="ECO:0000256" key="1">
    <source>
        <dbReference type="SAM" id="Phobius"/>
    </source>
</evidence>
<keyword evidence="1" id="KW-0472">Membrane</keyword>
<comment type="caution">
    <text evidence="2">The sequence shown here is derived from an EMBL/GenBank/DDBJ whole genome shotgun (WGS) entry which is preliminary data.</text>
</comment>
<evidence type="ECO:0008006" key="4">
    <source>
        <dbReference type="Google" id="ProtNLM"/>
    </source>
</evidence>
<keyword evidence="1" id="KW-1133">Transmembrane helix</keyword>
<reference evidence="2 3" key="1">
    <citation type="journal article" date="2018" name="Sci. Rep.">
        <title>Genomic signatures of local adaptation to the degree of environmental predictability in rotifers.</title>
        <authorList>
            <person name="Franch-Gras L."/>
            <person name="Hahn C."/>
            <person name="Garcia-Roger E.M."/>
            <person name="Carmona M.J."/>
            <person name="Serra M."/>
            <person name="Gomez A."/>
        </authorList>
    </citation>
    <scope>NUCLEOTIDE SEQUENCE [LARGE SCALE GENOMIC DNA]</scope>
    <source>
        <strain evidence="2">HYR1</strain>
    </source>
</reference>
<proteinExistence type="predicted"/>
<keyword evidence="1" id="KW-0812">Transmembrane</keyword>